<keyword evidence="2" id="KW-1185">Reference proteome</keyword>
<organism evidence="1 2">
    <name type="scientific">Peronosclerospora sorghi</name>
    <dbReference type="NCBI Taxonomy" id="230839"/>
    <lineage>
        <taxon>Eukaryota</taxon>
        <taxon>Sar</taxon>
        <taxon>Stramenopiles</taxon>
        <taxon>Oomycota</taxon>
        <taxon>Peronosporomycetes</taxon>
        <taxon>Peronosporales</taxon>
        <taxon>Peronosporaceae</taxon>
        <taxon>Peronosclerospora</taxon>
    </lineage>
</organism>
<comment type="caution">
    <text evidence="1">The sequence shown here is derived from an EMBL/GenBank/DDBJ whole genome shotgun (WGS) entry which is preliminary data.</text>
</comment>
<evidence type="ECO:0000313" key="1">
    <source>
        <dbReference type="EMBL" id="KAI9922838.1"/>
    </source>
</evidence>
<name>A0ACC0WV76_9STRA</name>
<sequence length="109" mass="12930">MQFTETFKKVYQISNQGPIAGLAFEHWKAPSGDLRYYVMLTTSASWKRPTRMFQFIGGGVNGLETMFNEYVKPEKLLFQELPEEITTEELRFYAKQERERAKRLRCTHR</sequence>
<accession>A0ACC0WV76</accession>
<dbReference type="Proteomes" id="UP001163321">
    <property type="component" value="Chromosome 1"/>
</dbReference>
<evidence type="ECO:0000313" key="2">
    <source>
        <dbReference type="Proteomes" id="UP001163321"/>
    </source>
</evidence>
<gene>
    <name evidence="1" type="ORF">PsorP6_001174</name>
</gene>
<protein>
    <submittedName>
        <fullName evidence="1">Uncharacterized protein</fullName>
    </submittedName>
</protein>
<dbReference type="EMBL" id="CM047580">
    <property type="protein sequence ID" value="KAI9922838.1"/>
    <property type="molecule type" value="Genomic_DNA"/>
</dbReference>
<reference evidence="1 2" key="1">
    <citation type="journal article" date="2022" name="bioRxiv">
        <title>The genome of the oomycete Peronosclerospora sorghi, a cosmopolitan pathogen of maize and sorghum, is inflated with dispersed pseudogenes.</title>
        <authorList>
            <person name="Fletcher K."/>
            <person name="Martin F."/>
            <person name="Isakeit T."/>
            <person name="Cavanaugh K."/>
            <person name="Magill C."/>
            <person name="Michelmore R."/>
        </authorList>
    </citation>
    <scope>NUCLEOTIDE SEQUENCE [LARGE SCALE GENOMIC DNA]</scope>
    <source>
        <strain evidence="1">P6</strain>
    </source>
</reference>
<proteinExistence type="predicted"/>